<evidence type="ECO:0000259" key="9">
    <source>
        <dbReference type="PROSITE" id="PS50800"/>
    </source>
</evidence>
<keyword evidence="3 5" id="KW-0067">ATP-binding</keyword>
<dbReference type="InterPro" id="IPR000719">
    <property type="entry name" value="Prot_kinase_dom"/>
</dbReference>
<sequence length="2273" mass="244137">MFALISCHAVGTKRLLSATAPDDSRLEMSSEKAFQGRAFSFDEAVPSRCRSARRGGNDPLSATSTTCSSWTGPAVPGAAKLRWNEPGLGSDAGAGPGFFHPIQESQSQSSQSRPMDAKDAAPHMKPVEYEDYQADKRLQPRAVQREDRNGPLTIGAEPGQKVFAAGDNRHGQLGIGHKKDVNAAVRVGISAKVKAVAAGCTHSLMITESGDVYAAGDNNHGQLGTGGTQGFSVPVKMDLDAGSKAISAAAGCWFSLLLLESGAVYGVGLNSFGQLGVGSIVYPADHTRPVKMQLAGRARSIAAGCTHSLVLLENGDAYATGDNLDGQLGIGNTQDQARPKKVLAPSNVVAIAAGTYHSLLLLDTSEVAAVGSNLHGQLGLGSFQNRVTPEKMLLDAPVQALAAGDFHSLVLLESGDVYSAGDNGYGQLGIGSWDRTPTPRQMVLSERIAAVDAGWSYSLMVAESGEVLSAGYHLIHSQEAGHSEQPNEVPKVVSLKLRWSELIQPEHLILGPQLGAGGSAQVFQGRWKGQEVAVKRISGVAHLEAMKKEIDALRRLRHPRLVRFIGACLQPPLLLVVTEYMSGGSLHDCLFGPRKTVPLSPRQRWTIACQTAEGLSFLHSQRVVHRDLKSMNILLDSSQNAKICDFGLAHQMCMESTHIARKLDGEGGSPRYMAPECYDAKIGKLTEKVDIWAAGCILIELFAGTLPYADCQTMPQLTARILVEKRPPDVAVGTPPQMVSLIGRCELLRELTMLTPSCILLVSIKQAWWLMLIAALSSFPSTDGKVQQVRKDMYWYTQDMFLLEILQVGIAELAEVLCRSNELDLEVLFENISSWNAAAHFQDDHEMGDVPNRLVGLIAEASHRSQWDRASVAVYDEMLDDALLAGSQGSSPSAADFTEKQSLAELVRPARCIALCCEHLTGDIGKVIKSQPEHRHAVAFSPQQNGGDIRISGHECEMLQAVAGTAASSRQQQQLQQVTGEQLLEWNLDLALRMNRHPSDVVSLSNCEVAWGSFRAHQCVVTFSSYSFVLEGPAFTALIRGTLCVASVFADLAGSGLYSSGPITAIIISIILLPALLSFIRRRTPPIKHAFQEADCRCGESNRLPEQCDEAEFAWVASAGAVCAGGVAIGGAVWLSKFVKYPGHMLWPLSCCDFCECVIREKRQFAVTAAPLVQLGAVMSTVASQLSQTYDGPVGPVKRKFETSCWRLIDCFKVDMNAPRSAATMSRSPPRKHAQLYVALLTPGADTVRVASSLEEPNKVDVAHSPMKLLNGTQDLRATEASIAEDEASHTATTGLKGMEAAAGAAGLSLLAVTSVCKDKKHNVENAVAVTENVVESKSGTVPADAEEQELRSQPGGTSTGKESQESGAAENSFIQPVSEQDRQIQAVEPSAVEDEAKTSRENMQATALQAAGLLMMTTPSEGVHEIRNREEGPVAAAVIRANSVTAAPPADPEEQEVQSREKEPQLSLSAESCVSQHVLEASNGPVEQQVLETAVGQEEAVWSDIRAVECYFYTRLAASPPERVEVYAGDLALPDSLPEPAMDTAGHKTSRKLPNPTSQKRLRMKLHARLQNARVHLYSKKSICFALDTALLTAILPRKGKYIEELHKLTVKERLVEVEIQSTSKDVEVPSPEESGLWIPPTRSPLRGGQEALQAELDAREQEDSRASSSVVQAAQAADAVREALPLAELRDACRVRGLQGSQEPEYAILREQASGGRSELVGRLAALAPQAAVRKAQGRSSITPLQEPLGPEEEPEQLQGQQTVAAPTADLSEDVIEPEPSQGLDAAIADAEAGSADGGGAGLLVQPSEDVQLKEMPVTEQLDLVHSQLSIPAAQPDWPWPPKGGASGSETGVRSPVDLCASQPLDEGFRAGLRLLHTSELRHLCEQRGLVSTGEKRELLNTLLVHFACAPQPTPTQDARLCIPQQHRPAPVQSAPATAAVAKHPATKSKTKDASPPPPQVPPEPCIDPKGAKSAAAQHKLQTQPKSAEAKVSNDVQTVQTTLVQEVEQLQPLKPVQRAPLAHPSLLRRQRGPTPAVAPNFSALWQTMCKARPKQRSENPEKADAGAEGYFDCSKGFQTCLGQVSVSRSPLLACCLPIWETDASNPGRRGRADGHKLWAPAMPGPSQVLPAAMLDTSNLLEPERELQTAPAACSNITGLLAKMPRLHVPDMKGEQKLRQQQRQSCQSCMMEEEAIGSSAISRGIDREGIPPQGAKVGTRFLNASGAENLNRNERKRAAPMTEERPGKRARDKAKLPGLSQLIGLLPRLKES</sequence>
<feature type="compositionally biased region" description="Low complexity" evidence="6">
    <location>
        <begin position="1937"/>
        <end position="1946"/>
    </location>
</feature>
<feature type="domain" description="Protein kinase" evidence="8">
    <location>
        <begin position="508"/>
        <end position="769"/>
    </location>
</feature>
<evidence type="ECO:0000256" key="1">
    <source>
        <dbReference type="ARBA" id="ARBA00022737"/>
    </source>
</evidence>
<feature type="repeat" description="RCC1" evidence="4">
    <location>
        <begin position="160"/>
        <end position="209"/>
    </location>
</feature>
<feature type="region of interest" description="Disordered" evidence="6">
    <location>
        <begin position="1335"/>
        <end position="1399"/>
    </location>
</feature>
<comment type="caution">
    <text evidence="10">The sequence shown here is derived from an EMBL/GenBank/DDBJ whole genome shotgun (WGS) entry which is preliminary data.</text>
</comment>
<accession>A0A1Q9CFS5</accession>
<dbReference type="Gene3D" id="2.130.10.30">
    <property type="entry name" value="Regulator of chromosome condensation 1/beta-lactamase-inhibitor protein II"/>
    <property type="match status" value="2"/>
</dbReference>
<evidence type="ECO:0000256" key="2">
    <source>
        <dbReference type="ARBA" id="ARBA00022741"/>
    </source>
</evidence>
<keyword evidence="11" id="KW-1185">Reference proteome</keyword>
<keyword evidence="7" id="KW-0812">Transmembrane</keyword>
<evidence type="ECO:0000256" key="7">
    <source>
        <dbReference type="SAM" id="Phobius"/>
    </source>
</evidence>
<feature type="region of interest" description="Disordered" evidence="6">
    <location>
        <begin position="1929"/>
        <end position="1995"/>
    </location>
</feature>
<feature type="repeat" description="RCC1" evidence="4">
    <location>
        <begin position="315"/>
        <end position="364"/>
    </location>
</feature>
<evidence type="ECO:0000256" key="4">
    <source>
        <dbReference type="PROSITE-ProRule" id="PRU00235"/>
    </source>
</evidence>
<feature type="domain" description="SAP" evidence="9">
    <location>
        <begin position="1875"/>
        <end position="1909"/>
    </location>
</feature>
<feature type="region of interest" description="Disordered" evidence="6">
    <location>
        <begin position="1538"/>
        <end position="1557"/>
    </location>
</feature>
<dbReference type="PROSITE" id="PS00107">
    <property type="entry name" value="PROTEIN_KINASE_ATP"/>
    <property type="match status" value="1"/>
</dbReference>
<dbReference type="InterPro" id="IPR000408">
    <property type="entry name" value="Reg_chr_condens"/>
</dbReference>
<dbReference type="PROSITE" id="PS50800">
    <property type="entry name" value="SAP"/>
    <property type="match status" value="1"/>
</dbReference>
<protein>
    <submittedName>
        <fullName evidence="10">Uncharacterized protein</fullName>
    </submittedName>
</protein>
<feature type="region of interest" description="Disordered" evidence="6">
    <location>
        <begin position="1446"/>
        <end position="1467"/>
    </location>
</feature>
<dbReference type="OrthoDB" id="339325at2759"/>
<dbReference type="Proteomes" id="UP000186817">
    <property type="component" value="Unassembled WGS sequence"/>
</dbReference>
<keyword evidence="1" id="KW-0677">Repeat</keyword>
<reference evidence="10 11" key="1">
    <citation type="submission" date="2016-02" db="EMBL/GenBank/DDBJ databases">
        <title>Genome analysis of coral dinoflagellate symbionts highlights evolutionary adaptations to a symbiotic lifestyle.</title>
        <authorList>
            <person name="Aranda M."/>
            <person name="Li Y."/>
            <person name="Liew Y.J."/>
            <person name="Baumgarten S."/>
            <person name="Simakov O."/>
            <person name="Wilson M."/>
            <person name="Piel J."/>
            <person name="Ashoor H."/>
            <person name="Bougouffa S."/>
            <person name="Bajic V.B."/>
            <person name="Ryu T."/>
            <person name="Ravasi T."/>
            <person name="Bayer T."/>
            <person name="Micklem G."/>
            <person name="Kim H."/>
            <person name="Bhak J."/>
            <person name="Lajeunesse T.C."/>
            <person name="Voolstra C.R."/>
        </authorList>
    </citation>
    <scope>NUCLEOTIDE SEQUENCE [LARGE SCALE GENOMIC DNA]</scope>
    <source>
        <strain evidence="10 11">CCMP2467</strain>
    </source>
</reference>
<feature type="region of interest" description="Disordered" evidence="6">
    <location>
        <begin position="85"/>
        <end position="121"/>
    </location>
</feature>
<gene>
    <name evidence="10" type="ORF">AK812_SmicGene37675</name>
</gene>
<feature type="compositionally biased region" description="Pro residues" evidence="6">
    <location>
        <begin position="1957"/>
        <end position="1968"/>
    </location>
</feature>
<dbReference type="CDD" id="cd13999">
    <property type="entry name" value="STKc_MAP3K-like"/>
    <property type="match status" value="1"/>
</dbReference>
<dbReference type="Gene3D" id="1.10.510.10">
    <property type="entry name" value="Transferase(Phosphotransferase) domain 1"/>
    <property type="match status" value="1"/>
</dbReference>
<dbReference type="PROSITE" id="PS50012">
    <property type="entry name" value="RCC1_3"/>
    <property type="match status" value="6"/>
</dbReference>
<evidence type="ECO:0000256" key="3">
    <source>
        <dbReference type="ARBA" id="ARBA00022840"/>
    </source>
</evidence>
<dbReference type="Gene3D" id="3.30.200.20">
    <property type="entry name" value="Phosphorylase Kinase, domain 1"/>
    <property type="match status" value="1"/>
</dbReference>
<feature type="repeat" description="RCC1" evidence="4">
    <location>
        <begin position="210"/>
        <end position="261"/>
    </location>
</feature>
<dbReference type="GO" id="GO:0004672">
    <property type="term" value="F:protein kinase activity"/>
    <property type="evidence" value="ECO:0007669"/>
    <property type="project" value="InterPro"/>
</dbReference>
<dbReference type="PANTHER" id="PTHR22870">
    <property type="entry name" value="REGULATOR OF CHROMOSOME CONDENSATION"/>
    <property type="match status" value="1"/>
</dbReference>
<feature type="repeat" description="RCC1" evidence="4">
    <location>
        <begin position="415"/>
        <end position="464"/>
    </location>
</feature>
<feature type="compositionally biased region" description="Basic and acidic residues" evidence="6">
    <location>
        <begin position="2232"/>
        <end position="2256"/>
    </location>
</feature>
<feature type="region of interest" description="Disordered" evidence="6">
    <location>
        <begin position="1835"/>
        <end position="1855"/>
    </location>
</feature>
<evidence type="ECO:0000256" key="5">
    <source>
        <dbReference type="PROSITE-ProRule" id="PRU10141"/>
    </source>
</evidence>
<feature type="repeat" description="RCC1" evidence="4">
    <location>
        <begin position="262"/>
        <end position="314"/>
    </location>
</feature>
<name>A0A1Q9CFS5_SYMMI</name>
<dbReference type="Pfam" id="PF25390">
    <property type="entry name" value="WD40_RLD"/>
    <property type="match status" value="1"/>
</dbReference>
<organism evidence="10 11">
    <name type="scientific">Symbiodinium microadriaticum</name>
    <name type="common">Dinoflagellate</name>
    <name type="synonym">Zooxanthella microadriatica</name>
    <dbReference type="NCBI Taxonomy" id="2951"/>
    <lineage>
        <taxon>Eukaryota</taxon>
        <taxon>Sar</taxon>
        <taxon>Alveolata</taxon>
        <taxon>Dinophyceae</taxon>
        <taxon>Suessiales</taxon>
        <taxon>Symbiodiniaceae</taxon>
        <taxon>Symbiodinium</taxon>
    </lineage>
</organism>
<dbReference type="InterPro" id="IPR011009">
    <property type="entry name" value="Kinase-like_dom_sf"/>
</dbReference>
<dbReference type="InterPro" id="IPR003034">
    <property type="entry name" value="SAP_dom"/>
</dbReference>
<feature type="region of interest" description="Disordered" evidence="6">
    <location>
        <begin position="1737"/>
        <end position="1764"/>
    </location>
</feature>
<dbReference type="GO" id="GO:0005524">
    <property type="term" value="F:ATP binding"/>
    <property type="evidence" value="ECO:0007669"/>
    <property type="project" value="UniProtKB-UniRule"/>
</dbReference>
<evidence type="ECO:0000256" key="6">
    <source>
        <dbReference type="SAM" id="MobiDB-lite"/>
    </source>
</evidence>
<dbReference type="PROSITE" id="PS00108">
    <property type="entry name" value="PROTEIN_KINASE_ST"/>
    <property type="match status" value="1"/>
</dbReference>
<feature type="repeat" description="RCC1" evidence="4">
    <location>
        <begin position="365"/>
        <end position="414"/>
    </location>
</feature>
<dbReference type="PRINTS" id="PR00633">
    <property type="entry name" value="RCCNDNSATION"/>
</dbReference>
<dbReference type="InterPro" id="IPR051210">
    <property type="entry name" value="Ub_ligase/GEF_domain"/>
</dbReference>
<dbReference type="PROSITE" id="PS00626">
    <property type="entry name" value="RCC1_2"/>
    <property type="match status" value="2"/>
</dbReference>
<dbReference type="SMART" id="SM00220">
    <property type="entry name" value="S_TKc"/>
    <property type="match status" value="1"/>
</dbReference>
<feature type="transmembrane region" description="Helical" evidence="7">
    <location>
        <begin position="1057"/>
        <end position="1080"/>
    </location>
</feature>
<dbReference type="PROSITE" id="PS50011">
    <property type="entry name" value="PROTEIN_KINASE_DOM"/>
    <property type="match status" value="1"/>
</dbReference>
<dbReference type="InterPro" id="IPR058923">
    <property type="entry name" value="RCC1-like_dom"/>
</dbReference>
<dbReference type="SUPFAM" id="SSF50985">
    <property type="entry name" value="RCC1/BLIP-II"/>
    <property type="match status" value="1"/>
</dbReference>
<evidence type="ECO:0000313" key="10">
    <source>
        <dbReference type="EMBL" id="OLP81736.1"/>
    </source>
</evidence>
<feature type="region of interest" description="Disordered" evidence="6">
    <location>
        <begin position="2226"/>
        <end position="2260"/>
    </location>
</feature>
<dbReference type="Pfam" id="PF00069">
    <property type="entry name" value="Pkinase"/>
    <property type="match status" value="1"/>
</dbReference>
<keyword evidence="7" id="KW-0472">Membrane</keyword>
<feature type="binding site" evidence="5">
    <location>
        <position position="535"/>
    </location>
    <ligand>
        <name>ATP</name>
        <dbReference type="ChEBI" id="CHEBI:30616"/>
    </ligand>
</feature>
<evidence type="ECO:0000259" key="8">
    <source>
        <dbReference type="PROSITE" id="PS50011"/>
    </source>
</evidence>
<keyword evidence="7" id="KW-1133">Transmembrane helix</keyword>
<feature type="transmembrane region" description="Helical" evidence="7">
    <location>
        <begin position="1113"/>
        <end position="1135"/>
    </location>
</feature>
<dbReference type="InterPro" id="IPR017441">
    <property type="entry name" value="Protein_kinase_ATP_BS"/>
</dbReference>
<dbReference type="InterPro" id="IPR008271">
    <property type="entry name" value="Ser/Thr_kinase_AS"/>
</dbReference>
<evidence type="ECO:0000313" key="11">
    <source>
        <dbReference type="Proteomes" id="UP000186817"/>
    </source>
</evidence>
<dbReference type="SUPFAM" id="SSF56112">
    <property type="entry name" value="Protein kinase-like (PK-like)"/>
    <property type="match status" value="1"/>
</dbReference>
<keyword evidence="2 5" id="KW-0547">Nucleotide-binding</keyword>
<dbReference type="InterPro" id="IPR009091">
    <property type="entry name" value="RCC1/BLIP-II"/>
</dbReference>
<dbReference type="EMBL" id="LSRX01001253">
    <property type="protein sequence ID" value="OLP81736.1"/>
    <property type="molecule type" value="Genomic_DNA"/>
</dbReference>
<proteinExistence type="predicted"/>
<dbReference type="PANTHER" id="PTHR22870:SF408">
    <property type="entry name" value="OS09G0560450 PROTEIN"/>
    <property type="match status" value="1"/>
</dbReference>